<proteinExistence type="predicted"/>
<protein>
    <submittedName>
        <fullName evidence="1">Uncharacterized protein</fullName>
    </submittedName>
</protein>
<sequence length="338" mass="37200">MRSVIYGWCINTLVGMLGEGDFTVGVYRQVALFGFLPEVGCVELVAPPRDMLSRAQERHEESALSCFSRDALQALGFMRDDLAGTAPSKIAGRLGGNGSEQNWHAEEVDMQCLLPSPEEPPKTDGTGGTAKWNAVARLVFGVVLPHRSELRCVSATGKWRTHACHADSWSLYVASFTQRKPSSLCVLTPVPGGRNWQRQIPQAEDEVFAARWEVCAGVEAAAGSRALTVRAVVGTWTVLEVEEAMVLGALLRRLVSIATAVQHRERLAVKTFYTMGSLRSRDVSLKRRLARYSETVPATLLSLRESWVFANSLVLRLKCMEGGMRRKMASVRKKPGQP</sequence>
<keyword evidence="2" id="KW-1185">Reference proteome</keyword>
<name>A0ABN9WP51_9DINO</name>
<accession>A0ABN9WP51</accession>
<feature type="non-terminal residue" evidence="1">
    <location>
        <position position="338"/>
    </location>
</feature>
<evidence type="ECO:0000313" key="1">
    <source>
        <dbReference type="EMBL" id="CAK0887302.1"/>
    </source>
</evidence>
<gene>
    <name evidence="1" type="ORF">PCOR1329_LOCUS68398</name>
</gene>
<reference evidence="1" key="1">
    <citation type="submission" date="2023-10" db="EMBL/GenBank/DDBJ databases">
        <authorList>
            <person name="Chen Y."/>
            <person name="Shah S."/>
            <person name="Dougan E. K."/>
            <person name="Thang M."/>
            <person name="Chan C."/>
        </authorList>
    </citation>
    <scope>NUCLEOTIDE SEQUENCE [LARGE SCALE GENOMIC DNA]</scope>
</reference>
<comment type="caution">
    <text evidence="1">The sequence shown here is derived from an EMBL/GenBank/DDBJ whole genome shotgun (WGS) entry which is preliminary data.</text>
</comment>
<organism evidence="1 2">
    <name type="scientific">Prorocentrum cordatum</name>
    <dbReference type="NCBI Taxonomy" id="2364126"/>
    <lineage>
        <taxon>Eukaryota</taxon>
        <taxon>Sar</taxon>
        <taxon>Alveolata</taxon>
        <taxon>Dinophyceae</taxon>
        <taxon>Prorocentrales</taxon>
        <taxon>Prorocentraceae</taxon>
        <taxon>Prorocentrum</taxon>
    </lineage>
</organism>
<evidence type="ECO:0000313" key="2">
    <source>
        <dbReference type="Proteomes" id="UP001189429"/>
    </source>
</evidence>
<dbReference type="EMBL" id="CAUYUJ010018922">
    <property type="protein sequence ID" value="CAK0887302.1"/>
    <property type="molecule type" value="Genomic_DNA"/>
</dbReference>
<dbReference type="Proteomes" id="UP001189429">
    <property type="component" value="Unassembled WGS sequence"/>
</dbReference>